<dbReference type="EMBL" id="JAPDRQ010000025">
    <property type="protein sequence ID" value="KAJ9661162.1"/>
    <property type="molecule type" value="Genomic_DNA"/>
</dbReference>
<sequence length="96" mass="10774">MAPSTAAVHELFSNLSKQETQKNFFNRVSDNVNWWIVGHTPMSGTYHSKQDFMNATFEVLNKKVLGGPLILNVRNVVVGGDWATVELEAIDAKWLI</sequence>
<protein>
    <submittedName>
        <fullName evidence="1">Uncharacterized protein</fullName>
    </submittedName>
</protein>
<organism evidence="1 2">
    <name type="scientific">Neophaeococcomyces mojaviensis</name>
    <dbReference type="NCBI Taxonomy" id="3383035"/>
    <lineage>
        <taxon>Eukaryota</taxon>
        <taxon>Fungi</taxon>
        <taxon>Dikarya</taxon>
        <taxon>Ascomycota</taxon>
        <taxon>Pezizomycotina</taxon>
        <taxon>Eurotiomycetes</taxon>
        <taxon>Chaetothyriomycetidae</taxon>
        <taxon>Chaetothyriales</taxon>
        <taxon>Chaetothyriales incertae sedis</taxon>
        <taxon>Neophaeococcomyces</taxon>
    </lineage>
</organism>
<comment type="caution">
    <text evidence="1">The sequence shown here is derived from an EMBL/GenBank/DDBJ whole genome shotgun (WGS) entry which is preliminary data.</text>
</comment>
<dbReference type="Proteomes" id="UP001172386">
    <property type="component" value="Unassembled WGS sequence"/>
</dbReference>
<proteinExistence type="predicted"/>
<gene>
    <name evidence="1" type="ORF">H2198_002106</name>
</gene>
<name>A0ACC3AF20_9EURO</name>
<keyword evidence="2" id="KW-1185">Reference proteome</keyword>
<evidence type="ECO:0000313" key="2">
    <source>
        <dbReference type="Proteomes" id="UP001172386"/>
    </source>
</evidence>
<reference evidence="1" key="1">
    <citation type="submission" date="2022-10" db="EMBL/GenBank/DDBJ databases">
        <title>Culturing micro-colonial fungi from biological soil crusts in the Mojave desert and describing Neophaeococcomyces mojavensis, and introducing the new genera and species Taxawa tesnikishii.</title>
        <authorList>
            <person name="Kurbessoian T."/>
            <person name="Stajich J.E."/>
        </authorList>
    </citation>
    <scope>NUCLEOTIDE SEQUENCE</scope>
    <source>
        <strain evidence="1">JES_112</strain>
    </source>
</reference>
<accession>A0ACC3AF20</accession>
<evidence type="ECO:0000313" key="1">
    <source>
        <dbReference type="EMBL" id="KAJ9661162.1"/>
    </source>
</evidence>